<feature type="region of interest" description="Disordered" evidence="1">
    <location>
        <begin position="168"/>
        <end position="188"/>
    </location>
</feature>
<evidence type="ECO:0000313" key="5">
    <source>
        <dbReference type="Proteomes" id="UP000092461"/>
    </source>
</evidence>
<evidence type="ECO:0000256" key="1">
    <source>
        <dbReference type="SAM" id="MobiDB-lite"/>
    </source>
</evidence>
<dbReference type="CDD" id="cd04301">
    <property type="entry name" value="NAT_SF"/>
    <property type="match status" value="1"/>
</dbReference>
<dbReference type="PANTHER" id="PTHR13538">
    <property type="entry name" value="N-ACETYLTRANSFERASE 6"/>
    <property type="match status" value="1"/>
</dbReference>
<feature type="domain" description="N-acetyltransferase" evidence="2">
    <location>
        <begin position="17"/>
        <end position="167"/>
    </location>
</feature>
<dbReference type="InterPro" id="IPR016181">
    <property type="entry name" value="Acyl_CoA_acyltransferase"/>
</dbReference>
<evidence type="ECO:0000313" key="4">
    <source>
        <dbReference type="EnsemblMetazoa" id="LLOJ003588-PA"/>
    </source>
</evidence>
<dbReference type="InterPro" id="IPR039840">
    <property type="entry name" value="NAA80"/>
</dbReference>
<protein>
    <submittedName>
        <fullName evidence="3">Putative acetyltransferase</fullName>
    </submittedName>
</protein>
<reference evidence="4" key="3">
    <citation type="submission" date="2020-05" db="UniProtKB">
        <authorList>
            <consortium name="EnsemblMetazoa"/>
        </authorList>
    </citation>
    <scope>IDENTIFICATION</scope>
    <source>
        <strain evidence="4">Jacobina</strain>
    </source>
</reference>
<keyword evidence="3" id="KW-0808">Transferase</keyword>
<sequence length="188" mass="21090">MGLPDLCANPYGSFSVIPIHKRPHLIEPCARLINAEWPRSLGARMAQLSNSSDVLPTNLVLLKSDTLVLAHIKLTPVPWDRSACFLESVVVAKECRGQGLGSYLMRHAEKYCLQQLHLSIIYLSTVDQVRFYGKLGYVECEPISIYGNVNFKRPFATKKFYMKKVLTSPQDDDDDDEINAKGEIAHAP</sequence>
<dbReference type="PANTHER" id="PTHR13538:SF4">
    <property type="entry name" value="N-ALPHA-ACETYLTRANSFERASE 80"/>
    <property type="match status" value="1"/>
</dbReference>
<feature type="compositionally biased region" description="Basic and acidic residues" evidence="1">
    <location>
        <begin position="178"/>
        <end position="188"/>
    </location>
</feature>
<dbReference type="VEuPathDB" id="VectorBase:LLOJ003588"/>
<dbReference type="SUPFAM" id="SSF55729">
    <property type="entry name" value="Acyl-CoA N-acyltransferases (Nat)"/>
    <property type="match status" value="1"/>
</dbReference>
<dbReference type="EMBL" id="AJWK01011468">
    <property type="status" value="NOT_ANNOTATED_CDS"/>
    <property type="molecule type" value="Genomic_DNA"/>
</dbReference>
<organism evidence="4 5">
    <name type="scientific">Lutzomyia longipalpis</name>
    <name type="common">Sand fly</name>
    <dbReference type="NCBI Taxonomy" id="7200"/>
    <lineage>
        <taxon>Eukaryota</taxon>
        <taxon>Metazoa</taxon>
        <taxon>Ecdysozoa</taxon>
        <taxon>Arthropoda</taxon>
        <taxon>Hexapoda</taxon>
        <taxon>Insecta</taxon>
        <taxon>Pterygota</taxon>
        <taxon>Neoptera</taxon>
        <taxon>Endopterygota</taxon>
        <taxon>Diptera</taxon>
        <taxon>Nematocera</taxon>
        <taxon>Psychodoidea</taxon>
        <taxon>Psychodidae</taxon>
        <taxon>Lutzomyia</taxon>
        <taxon>Lutzomyia</taxon>
    </lineage>
</organism>
<evidence type="ECO:0000259" key="2">
    <source>
        <dbReference type="PROSITE" id="PS51186"/>
    </source>
</evidence>
<dbReference type="AlphaFoldDB" id="A0A1B0CGM5"/>
<dbReference type="InterPro" id="IPR000182">
    <property type="entry name" value="GNAT_dom"/>
</dbReference>
<dbReference type="Gene3D" id="3.40.630.30">
    <property type="match status" value="1"/>
</dbReference>
<reference evidence="3" key="2">
    <citation type="journal article" date="2020" name="BMC">
        <title>Leishmania infection induces a limited differential gene expression in the sand fly midgut.</title>
        <authorList>
            <person name="Coutinho-Abreu I.V."/>
            <person name="Serafim T.D."/>
            <person name="Meneses C."/>
            <person name="Kamhawi S."/>
            <person name="Oliveira F."/>
            <person name="Valenzuela J.G."/>
        </authorList>
    </citation>
    <scope>NUCLEOTIDE SEQUENCE</scope>
    <source>
        <strain evidence="3">Jacobina</strain>
        <tissue evidence="3">Midgut</tissue>
    </source>
</reference>
<dbReference type="VEuPathDB" id="VectorBase:LLONM1_007810"/>
<reference evidence="5" key="1">
    <citation type="submission" date="2012-05" db="EMBL/GenBank/DDBJ databases">
        <title>Whole Genome Assembly of Lutzomyia longipalpis.</title>
        <authorList>
            <person name="Richards S."/>
            <person name="Qu C."/>
            <person name="Dillon R."/>
            <person name="Worley K."/>
            <person name="Scherer S."/>
            <person name="Batterton M."/>
            <person name="Taylor A."/>
            <person name="Hawes A."/>
            <person name="Hernandez B."/>
            <person name="Kovar C."/>
            <person name="Mandapat C."/>
            <person name="Pham C."/>
            <person name="Qu C."/>
            <person name="Jing C."/>
            <person name="Bess C."/>
            <person name="Bandaranaike D."/>
            <person name="Ngo D."/>
            <person name="Ongeri F."/>
            <person name="Arias F."/>
            <person name="Lara F."/>
            <person name="Weissenberger G."/>
            <person name="Kamau G."/>
            <person name="Han H."/>
            <person name="Shen H."/>
            <person name="Dinh H."/>
            <person name="Khalil I."/>
            <person name="Jones J."/>
            <person name="Shafer J."/>
            <person name="Jayaseelan J."/>
            <person name="Quiroz J."/>
            <person name="Blankenburg K."/>
            <person name="Nguyen L."/>
            <person name="Jackson L."/>
            <person name="Francisco L."/>
            <person name="Tang L.-Y."/>
            <person name="Pu L.-L."/>
            <person name="Perales L."/>
            <person name="Lorensuhewa L."/>
            <person name="Munidasa M."/>
            <person name="Coyle M."/>
            <person name="Taylor M."/>
            <person name="Puazo M."/>
            <person name="Firestine M."/>
            <person name="Scheel M."/>
            <person name="Javaid M."/>
            <person name="Wang M."/>
            <person name="Li M."/>
            <person name="Tabassum N."/>
            <person name="Saada N."/>
            <person name="Osuji N."/>
            <person name="Aqrawi P."/>
            <person name="Fu Q."/>
            <person name="Thornton R."/>
            <person name="Raj R."/>
            <person name="Goodspeed R."/>
            <person name="Mata R."/>
            <person name="Najjar R."/>
            <person name="Gubbala S."/>
            <person name="Lee S."/>
            <person name="Denson S."/>
            <person name="Patil S."/>
            <person name="Macmil S."/>
            <person name="Qi S."/>
            <person name="Matskevitch T."/>
            <person name="Palculict T."/>
            <person name="Mathew T."/>
            <person name="Vee V."/>
            <person name="Velamala V."/>
            <person name="Korchina V."/>
            <person name="Cai W."/>
            <person name="Liu W."/>
            <person name="Dai W."/>
            <person name="Zou X."/>
            <person name="Zhu Y."/>
            <person name="Zhang Y."/>
            <person name="Wu Y.-Q."/>
            <person name="Xin Y."/>
            <person name="Nazarath L."/>
            <person name="Kovar C."/>
            <person name="Han Y."/>
            <person name="Muzny D."/>
            <person name="Gibbs R."/>
        </authorList>
    </citation>
    <scope>NUCLEOTIDE SEQUENCE [LARGE SCALE GENOMIC DNA]</scope>
    <source>
        <strain evidence="5">Jacobina</strain>
    </source>
</reference>
<keyword evidence="5" id="KW-1185">Reference proteome</keyword>
<evidence type="ECO:0000313" key="3">
    <source>
        <dbReference type="EMBL" id="MBC1169014.1"/>
    </source>
</evidence>
<dbReference type="PROSITE" id="PS51186">
    <property type="entry name" value="GNAT"/>
    <property type="match status" value="1"/>
</dbReference>
<dbReference type="GO" id="GO:1905502">
    <property type="term" value="F:acetyl-CoA binding"/>
    <property type="evidence" value="ECO:0007669"/>
    <property type="project" value="TreeGrafter"/>
</dbReference>
<accession>A0A1B0CGM5</accession>
<dbReference type="EMBL" id="GITU01000311">
    <property type="protein sequence ID" value="MBC1169014.1"/>
    <property type="molecule type" value="Transcribed_RNA"/>
</dbReference>
<name>A0A1B0CGM5_LUTLO</name>
<dbReference type="GO" id="GO:0005737">
    <property type="term" value="C:cytoplasm"/>
    <property type="evidence" value="ECO:0007669"/>
    <property type="project" value="TreeGrafter"/>
</dbReference>
<dbReference type="Pfam" id="PF00583">
    <property type="entry name" value="Acetyltransf_1"/>
    <property type="match status" value="1"/>
</dbReference>
<dbReference type="GO" id="GO:0008080">
    <property type="term" value="F:N-acetyltransferase activity"/>
    <property type="evidence" value="ECO:0007669"/>
    <property type="project" value="InterPro"/>
</dbReference>
<proteinExistence type="predicted"/>
<dbReference type="Proteomes" id="UP000092461">
    <property type="component" value="Unassembled WGS sequence"/>
</dbReference>
<dbReference type="EnsemblMetazoa" id="LLOJ003588-RA">
    <property type="protein sequence ID" value="LLOJ003588-PA"/>
    <property type="gene ID" value="LLOJ003588"/>
</dbReference>